<keyword evidence="6" id="KW-1278">Translocase</keyword>
<evidence type="ECO:0000256" key="3">
    <source>
        <dbReference type="ARBA" id="ARBA00022475"/>
    </source>
</evidence>
<feature type="domain" description="ABC transporter" evidence="9">
    <location>
        <begin position="4"/>
        <end position="234"/>
    </location>
</feature>
<evidence type="ECO:0000256" key="6">
    <source>
        <dbReference type="ARBA" id="ARBA00022967"/>
    </source>
</evidence>
<dbReference type="NCBIfam" id="TIGR01188">
    <property type="entry name" value="drrA"/>
    <property type="match status" value="1"/>
</dbReference>
<organism evidence="10">
    <name type="scientific">freshwater metagenome</name>
    <dbReference type="NCBI Taxonomy" id="449393"/>
    <lineage>
        <taxon>unclassified sequences</taxon>
        <taxon>metagenomes</taxon>
        <taxon>ecological metagenomes</taxon>
    </lineage>
</organism>
<name>A0A6J7AY22_9ZZZZ</name>
<dbReference type="EMBL" id="CAFBMH010000105">
    <property type="protein sequence ID" value="CAB4924508.1"/>
    <property type="molecule type" value="Genomic_DNA"/>
</dbReference>
<dbReference type="PROSITE" id="PS00211">
    <property type="entry name" value="ABC_TRANSPORTER_1"/>
    <property type="match status" value="1"/>
</dbReference>
<comment type="subcellular location">
    <subcellularLocation>
        <location evidence="1">Cell membrane</location>
        <topology evidence="1">Peripheral membrane protein</topology>
        <orientation evidence="1">Cytoplasmic side</orientation>
    </subcellularLocation>
</comment>
<evidence type="ECO:0000313" key="10">
    <source>
        <dbReference type="EMBL" id="CAB4836589.1"/>
    </source>
</evidence>
<evidence type="ECO:0000259" key="9">
    <source>
        <dbReference type="PROSITE" id="PS50893"/>
    </source>
</evidence>
<dbReference type="GO" id="GO:0043215">
    <property type="term" value="P:daunorubicin transport"/>
    <property type="evidence" value="ECO:0007669"/>
    <property type="project" value="InterPro"/>
</dbReference>
<dbReference type="InterPro" id="IPR027417">
    <property type="entry name" value="P-loop_NTPase"/>
</dbReference>
<dbReference type="InterPro" id="IPR003593">
    <property type="entry name" value="AAA+_ATPase"/>
</dbReference>
<keyword evidence="7" id="KW-0472">Membrane</keyword>
<accession>A0A6J7AY22</accession>
<dbReference type="InterPro" id="IPR050763">
    <property type="entry name" value="ABC_transporter_ATP-binding"/>
</dbReference>
<proteinExistence type="inferred from homology"/>
<dbReference type="AlphaFoldDB" id="A0A6J7AY22"/>
<dbReference type="GO" id="GO:0016887">
    <property type="term" value="F:ATP hydrolysis activity"/>
    <property type="evidence" value="ECO:0007669"/>
    <property type="project" value="InterPro"/>
</dbReference>
<dbReference type="PANTHER" id="PTHR42711:SF19">
    <property type="entry name" value="DOXORUBICIN RESISTANCE ATP-BINDING PROTEIN DRRA"/>
    <property type="match status" value="1"/>
</dbReference>
<dbReference type="SMART" id="SM00382">
    <property type="entry name" value="AAA"/>
    <property type="match status" value="1"/>
</dbReference>
<dbReference type="InterPro" id="IPR017871">
    <property type="entry name" value="ABC_transporter-like_CS"/>
</dbReference>
<dbReference type="GO" id="GO:0005524">
    <property type="term" value="F:ATP binding"/>
    <property type="evidence" value="ECO:0007669"/>
    <property type="project" value="UniProtKB-KW"/>
</dbReference>
<keyword evidence="4" id="KW-0547">Nucleotide-binding</keyword>
<evidence type="ECO:0000256" key="1">
    <source>
        <dbReference type="ARBA" id="ARBA00004413"/>
    </source>
</evidence>
<dbReference type="GO" id="GO:1900753">
    <property type="term" value="P:doxorubicin transport"/>
    <property type="evidence" value="ECO:0007669"/>
    <property type="project" value="InterPro"/>
</dbReference>
<keyword evidence="3" id="KW-1003">Cell membrane</keyword>
<evidence type="ECO:0000256" key="5">
    <source>
        <dbReference type="ARBA" id="ARBA00022840"/>
    </source>
</evidence>
<evidence type="ECO:0000256" key="7">
    <source>
        <dbReference type="ARBA" id="ARBA00023136"/>
    </source>
</evidence>
<dbReference type="InterPro" id="IPR005894">
    <property type="entry name" value="DrrA"/>
</dbReference>
<evidence type="ECO:0000256" key="4">
    <source>
        <dbReference type="ARBA" id="ARBA00022741"/>
    </source>
</evidence>
<dbReference type="EMBL" id="CAFABA010000198">
    <property type="protein sequence ID" value="CAB4836589.1"/>
    <property type="molecule type" value="Genomic_DNA"/>
</dbReference>
<protein>
    <submittedName>
        <fullName evidence="10">Unannotated protein</fullName>
    </submittedName>
</protein>
<reference evidence="10" key="1">
    <citation type="submission" date="2020-05" db="EMBL/GenBank/DDBJ databases">
        <authorList>
            <person name="Chiriac C."/>
            <person name="Salcher M."/>
            <person name="Ghai R."/>
            <person name="Kavagutti S V."/>
        </authorList>
    </citation>
    <scope>NUCLEOTIDE SEQUENCE</scope>
</reference>
<evidence type="ECO:0000256" key="8">
    <source>
        <dbReference type="ARBA" id="ARBA00049985"/>
    </source>
</evidence>
<keyword evidence="2" id="KW-0813">Transport</keyword>
<dbReference type="PROSITE" id="PS50893">
    <property type="entry name" value="ABC_TRANSPORTER_2"/>
    <property type="match status" value="1"/>
</dbReference>
<dbReference type="SUPFAM" id="SSF52540">
    <property type="entry name" value="P-loop containing nucleoside triphosphate hydrolases"/>
    <property type="match status" value="1"/>
</dbReference>
<keyword evidence="5" id="KW-0067">ATP-binding</keyword>
<evidence type="ECO:0000313" key="11">
    <source>
        <dbReference type="EMBL" id="CAB4924508.1"/>
    </source>
</evidence>
<dbReference type="Gene3D" id="3.40.50.300">
    <property type="entry name" value="P-loop containing nucleotide triphosphate hydrolases"/>
    <property type="match status" value="1"/>
</dbReference>
<dbReference type="Pfam" id="PF00005">
    <property type="entry name" value="ABC_tran"/>
    <property type="match status" value="1"/>
</dbReference>
<dbReference type="PANTHER" id="PTHR42711">
    <property type="entry name" value="ABC TRANSPORTER ATP-BINDING PROTEIN"/>
    <property type="match status" value="1"/>
</dbReference>
<dbReference type="InterPro" id="IPR003439">
    <property type="entry name" value="ABC_transporter-like_ATP-bd"/>
</dbReference>
<sequence length="318" mass="34334">MPAIVTEGVVKTFGKVRALDGLDLEVDEGTVLGLLGPNGAGKTTALRVLTTLLKPDSGRVSVAGIDALARPDEVRRVIGVSGQHAAIDEYLTGRENLVMFAELYQLPRHKARARADELLEQFALEEAADRPVRGYSGGMRRRLDLAGAIVSRPKVLFLDEPTTGLDPRSRNDLWSVIDDLVHLGTTVLLTTQYLEEADELAHQIVVVDHGKAIERGTSDQLKARVGGESLRVVLAQLNQLDAAVAILRRITTDPSNFVVDARLRSINLPVGGIDALTEAVSRFRAADIELLDIALQRPSLDDVFLALTGHTADHGAAQ</sequence>
<evidence type="ECO:0000256" key="2">
    <source>
        <dbReference type="ARBA" id="ARBA00022448"/>
    </source>
</evidence>
<dbReference type="FunFam" id="3.40.50.300:FF:000589">
    <property type="entry name" value="ABC transporter, ATP-binding subunit"/>
    <property type="match status" value="1"/>
</dbReference>
<comment type="similarity">
    <text evidence="8">Belongs to the ABC transporter superfamily. Drug exporter-1 (DrugE1) (TC 3.A.1.105) family.</text>
</comment>
<gene>
    <name evidence="10" type="ORF">UFOPK3139_03033</name>
    <name evidence="11" type="ORF">UFOPK3543_02282</name>
</gene>
<dbReference type="GO" id="GO:0005886">
    <property type="term" value="C:plasma membrane"/>
    <property type="evidence" value="ECO:0007669"/>
    <property type="project" value="UniProtKB-SubCell"/>
</dbReference>